<feature type="compositionally biased region" description="Basic and acidic residues" evidence="5">
    <location>
        <begin position="771"/>
        <end position="780"/>
    </location>
</feature>
<dbReference type="AlphaFoldDB" id="A0A1V9ZCC8"/>
<dbReference type="Pfam" id="PF00641">
    <property type="entry name" value="Zn_ribbon_RanBP"/>
    <property type="match status" value="1"/>
</dbReference>
<feature type="compositionally biased region" description="Basic residues" evidence="5">
    <location>
        <begin position="814"/>
        <end position="824"/>
    </location>
</feature>
<evidence type="ECO:0000256" key="1">
    <source>
        <dbReference type="ARBA" id="ARBA00022723"/>
    </source>
</evidence>
<keyword evidence="3" id="KW-0862">Zinc</keyword>
<dbReference type="InterPro" id="IPR036443">
    <property type="entry name" value="Znf_RanBP2_sf"/>
</dbReference>
<dbReference type="Proteomes" id="UP000243217">
    <property type="component" value="Unassembled WGS sequence"/>
</dbReference>
<evidence type="ECO:0000313" key="8">
    <source>
        <dbReference type="Proteomes" id="UP000243217"/>
    </source>
</evidence>
<evidence type="ECO:0000256" key="2">
    <source>
        <dbReference type="ARBA" id="ARBA00022771"/>
    </source>
</evidence>
<proteinExistence type="predicted"/>
<feature type="compositionally biased region" description="Low complexity" evidence="5">
    <location>
        <begin position="784"/>
        <end position="795"/>
    </location>
</feature>
<sequence>MERRNERTKEWECSVCTLLNGYQRKTCAACLNERAENSLELFSQLSQPPPQVAIKRRRLKLSMPAAPMLSQADMMFTSQNGENNDMIEEKNEDLIATKATRMKKLTPLQVLRDIDEDELEEKASTSKSSSPVKGVAKSVKSRNTKMPKLKAVNEEVKLSQTPISFNTIPSSVSATASLEPASNLFKTSQLLDGSIPSGCLYYEAISPTKYPRLRRTQRDEPILKAAAPITSVTNQITHSLLFKTPGSPQTAADLMGRWISPQQHFKETVNTKASQNDEIEQNSVDYERPILQATTEETTKYPEVNFTDLNHSSAQEPTAENIIDQVTRSPQKDDTPVVIKREILPKLALPDEVEPPSFQLLNLGLPAPSQEPEPQFNLLGNLPLLSSNQDIPPEAPLETPIRPSTQPPKLPLALPKYSQEDSVPSSPYNKISTLSAGNDNQLFEYTNNDWHDENNKGRIQHENTTSLDWNDEVIEDSDTSPPPKALLQSSQRKSFFDIDVTDSKPTKPRKSSIIDATDSPEPLVSKKRIRTSYDDDSPDSKMRKVGLLDDSEALSEEDVVVVPRRLRRPAIAESPPSSPESIQAQGWACQQCTYMNENEASNSCEMCGQSKKSTVSTLEEIQVFDEGPWTCNVCTNLNKKDPQRCELCDTPRDKDGTSQIDLMDSVNDDEGMFNFYEANSGDEAEVVDLTKKAPPKYDSDSIEEISDYEPISTTTSSSSIPQQLQEFSHFIPVSCLQAKSTLKEPGIDYLNMFANRGGKNYADRRKKRLIESRKRTEDAQKNPSGSFGFASASGSKSKKSKAKVPSFQSAKAAFHSKSRKRKGKTTSNSDAWKSRSNKTPSLQAAAATSDAWRSRPANNGPVLLSGTTLLPKKKTQSMRVVDDGGQFDNIGFQPARRHQYASAPVEFNQGDLAMWEGKGSLNFGR</sequence>
<organism evidence="7 8">
    <name type="scientific">Thraustotheca clavata</name>
    <dbReference type="NCBI Taxonomy" id="74557"/>
    <lineage>
        <taxon>Eukaryota</taxon>
        <taxon>Sar</taxon>
        <taxon>Stramenopiles</taxon>
        <taxon>Oomycota</taxon>
        <taxon>Saprolegniomycetes</taxon>
        <taxon>Saprolegniales</taxon>
        <taxon>Achlyaceae</taxon>
        <taxon>Thraustotheca</taxon>
    </lineage>
</organism>
<dbReference type="GO" id="GO:0008270">
    <property type="term" value="F:zinc ion binding"/>
    <property type="evidence" value="ECO:0007669"/>
    <property type="project" value="UniProtKB-KW"/>
</dbReference>
<evidence type="ECO:0000313" key="7">
    <source>
        <dbReference type="EMBL" id="OQR95659.1"/>
    </source>
</evidence>
<dbReference type="PROSITE" id="PS50199">
    <property type="entry name" value="ZF_RANBP2_2"/>
    <property type="match status" value="2"/>
</dbReference>
<feature type="region of interest" description="Disordered" evidence="5">
    <location>
        <begin position="119"/>
        <end position="143"/>
    </location>
</feature>
<feature type="domain" description="RanBP2-type" evidence="6">
    <location>
        <begin position="7"/>
        <end position="36"/>
    </location>
</feature>
<reference evidence="7 8" key="1">
    <citation type="journal article" date="2014" name="Genome Biol. Evol.">
        <title>The secreted proteins of Achlya hypogyna and Thraustotheca clavata identify the ancestral oomycete secretome and reveal gene acquisitions by horizontal gene transfer.</title>
        <authorList>
            <person name="Misner I."/>
            <person name="Blouin N."/>
            <person name="Leonard G."/>
            <person name="Richards T.A."/>
            <person name="Lane C.E."/>
        </authorList>
    </citation>
    <scope>NUCLEOTIDE SEQUENCE [LARGE SCALE GENOMIC DNA]</scope>
    <source>
        <strain evidence="7 8">ATCC 34112</strain>
    </source>
</reference>
<keyword evidence="1" id="KW-0479">Metal-binding</keyword>
<evidence type="ECO:0000259" key="6">
    <source>
        <dbReference type="PROSITE" id="PS50199"/>
    </source>
</evidence>
<dbReference type="SMART" id="SM00547">
    <property type="entry name" value="ZnF_RBZ"/>
    <property type="match status" value="3"/>
</dbReference>
<evidence type="ECO:0000256" key="3">
    <source>
        <dbReference type="ARBA" id="ARBA00022833"/>
    </source>
</evidence>
<dbReference type="Gene3D" id="4.10.1060.10">
    <property type="entry name" value="Zinc finger, RanBP2-type"/>
    <property type="match status" value="1"/>
</dbReference>
<dbReference type="InterPro" id="IPR001876">
    <property type="entry name" value="Znf_RanBP2"/>
</dbReference>
<comment type="caution">
    <text evidence="7">The sequence shown here is derived from an EMBL/GenBank/DDBJ whole genome shotgun (WGS) entry which is preliminary data.</text>
</comment>
<accession>A0A1V9ZCC8</accession>
<dbReference type="SUPFAM" id="SSF90209">
    <property type="entry name" value="Ran binding protein zinc finger-like"/>
    <property type="match status" value="1"/>
</dbReference>
<dbReference type="Gene3D" id="2.30.30.380">
    <property type="entry name" value="Zn-finger domain of Sec23/24"/>
    <property type="match status" value="2"/>
</dbReference>
<protein>
    <recommendedName>
        <fullName evidence="6">RanBP2-type domain-containing protein</fullName>
    </recommendedName>
</protein>
<feature type="compositionally biased region" description="Acidic residues" evidence="5">
    <location>
        <begin position="469"/>
        <end position="478"/>
    </location>
</feature>
<dbReference type="PROSITE" id="PS01358">
    <property type="entry name" value="ZF_RANBP2_1"/>
    <property type="match status" value="2"/>
</dbReference>
<name>A0A1V9ZCC8_9STRA</name>
<dbReference type="OrthoDB" id="79903at2759"/>
<feature type="domain" description="RanBP2-type" evidence="6">
    <location>
        <begin position="625"/>
        <end position="654"/>
    </location>
</feature>
<feature type="region of interest" description="Disordered" evidence="5">
    <location>
        <begin position="771"/>
        <end position="866"/>
    </location>
</feature>
<evidence type="ECO:0000256" key="5">
    <source>
        <dbReference type="SAM" id="MobiDB-lite"/>
    </source>
</evidence>
<keyword evidence="8" id="KW-1185">Reference proteome</keyword>
<evidence type="ECO:0000256" key="4">
    <source>
        <dbReference type="PROSITE-ProRule" id="PRU00322"/>
    </source>
</evidence>
<feature type="region of interest" description="Disordered" evidence="5">
    <location>
        <begin position="447"/>
        <end position="521"/>
    </location>
</feature>
<feature type="region of interest" description="Disordered" evidence="5">
    <location>
        <begin position="385"/>
        <end position="426"/>
    </location>
</feature>
<dbReference type="EMBL" id="JNBS01002065">
    <property type="protein sequence ID" value="OQR95659.1"/>
    <property type="molecule type" value="Genomic_DNA"/>
</dbReference>
<feature type="compositionally biased region" description="Basic and acidic residues" evidence="5">
    <location>
        <begin position="449"/>
        <end position="461"/>
    </location>
</feature>
<keyword evidence="2 4" id="KW-0863">Zinc-finger</keyword>
<gene>
    <name evidence="7" type="ORF">THRCLA_07682</name>
</gene>